<dbReference type="Proteomes" id="UP000887540">
    <property type="component" value="Unplaced"/>
</dbReference>
<name>A0A914DRF9_9BILA</name>
<protein>
    <submittedName>
        <fullName evidence="6">LAM_G_DOMAIN domain-containing protein</fullName>
    </submittedName>
</protein>
<keyword evidence="2" id="KW-1133">Transmembrane helix</keyword>
<feature type="compositionally biased region" description="Basic and acidic residues" evidence="1">
    <location>
        <begin position="919"/>
        <end position="940"/>
    </location>
</feature>
<feature type="compositionally biased region" description="Basic and acidic residues" evidence="1">
    <location>
        <begin position="961"/>
        <end position="972"/>
    </location>
</feature>
<evidence type="ECO:0000259" key="4">
    <source>
        <dbReference type="Pfam" id="PF26430"/>
    </source>
</evidence>
<dbReference type="AlphaFoldDB" id="A0A914DRF9"/>
<feature type="signal peptide" evidence="3">
    <location>
        <begin position="1"/>
        <end position="20"/>
    </location>
</feature>
<dbReference type="WBParaSite" id="ACRNAN_scaffold3612.g20931.t1">
    <property type="protein sequence ID" value="ACRNAN_scaffold3612.g20931.t1"/>
    <property type="gene ID" value="ACRNAN_scaffold3612.g20931"/>
</dbReference>
<dbReference type="CDD" id="cd00110">
    <property type="entry name" value="LamG"/>
    <property type="match status" value="1"/>
</dbReference>
<feature type="domain" description="BAM-2-like concanavalin A-like" evidence="4">
    <location>
        <begin position="667"/>
        <end position="844"/>
    </location>
</feature>
<evidence type="ECO:0000256" key="1">
    <source>
        <dbReference type="SAM" id="MobiDB-lite"/>
    </source>
</evidence>
<dbReference type="SUPFAM" id="SSF49899">
    <property type="entry name" value="Concanavalin A-like lectins/glucanases"/>
    <property type="match status" value="1"/>
</dbReference>
<keyword evidence="2" id="KW-0472">Membrane</keyword>
<proteinExistence type="predicted"/>
<sequence length="1060" mass="121443">MKKCKLILIFLINYIFFAHSLNSQNSCRDHYLNGKFHSATLPISKTDDDAETFMVECEMPIDGGLHHPVNTVIHSALERWKPITTRQTIGYQVSDREFLQKLIAESNECTQQIFVRWTEPYNNANDEFTLESISGRRQIFRRNESIQSDNIVASVMTGSLAGVLHILPSVETENSTVWIRVSELRCTQNVIKTNDCLFEINVPNDRIRFTEILESDEHIRFSFRTDHPWHRFISLYMKGAQHINIEIIDGYLLNVNHVIHPVKLLADGNWHTAHIDLRVLTLTIDDSETTISLYSGRTRSVHIESIDIFVNGQLTALQIGETSEERAWQCADSDRIQIHSTPQILRRLCPSYEDNYCKCKGPNSALSSFRHRITNCTEPKSQNAYRLSRNSHQLAFFYLKEFHEKSRISVLFKSDSDVGLIFFGMVFRPKSVEEFVTRIQVHYINEVMYAARCIRGMDGTERCHSCSIHRKRGFSTNEWIRVSWFYYNVYQFLAVDDEVCQLSPNSRAILDSSELYMPASLDSFLFVGGYLYAKSSHTLHQINHEFRKKFGENTREKPPSLRGCIADIVIDGVGENLDEVFKMQIKDVAMDGRDSLFSMKRTCPDCESTSECHGARCRAAFPDIEARPVCDCASIYANTRLSLKRSTNVCIVSQRDTGTFDHHKSLRLSTEQSIKLESMRLPLNRRAVVDKIWFLLRFPEANKELTTIMTFGAIRIRVGSYGKRVIVEVDLIKEEFAIASNDDERLHLIAIQRNKVVGTAIEHKTLRIQIDNDMRTITLDEIPISDPYLLITPVITEQIQEKSAGCLAEFVVAYDYREDSHSQIHSPENRVEQTDWLPQIIDDAHKTGLVLNDYCGIRDPNLWNGNSSSYGSVGEYDPYDGKKGTSWIFFIVALAVLILVCIPYCICRRKRYTRRYKAPKDESKMNGHSLRSEIPDKTPLTEESYMEVPRAKLIKQNGTHDLGKNSEPKFGDPLRSTRVSIRDPVAEPIKISEYPSSPRRSNNRPILVRRMPPPASPRIIERDHHSQTLSMGSIPGSPGILLQPQYSSIHKAPIAKPDEL</sequence>
<reference evidence="6" key="1">
    <citation type="submission" date="2022-11" db="UniProtKB">
        <authorList>
            <consortium name="WormBaseParasite"/>
        </authorList>
    </citation>
    <scope>IDENTIFICATION</scope>
</reference>
<feature type="transmembrane region" description="Helical" evidence="2">
    <location>
        <begin position="887"/>
        <end position="907"/>
    </location>
</feature>
<keyword evidence="5" id="KW-1185">Reference proteome</keyword>
<dbReference type="Gene3D" id="2.60.120.200">
    <property type="match status" value="2"/>
</dbReference>
<keyword evidence="2" id="KW-0812">Transmembrane</keyword>
<feature type="region of interest" description="Disordered" evidence="1">
    <location>
        <begin position="992"/>
        <end position="1019"/>
    </location>
</feature>
<evidence type="ECO:0000313" key="6">
    <source>
        <dbReference type="WBParaSite" id="ACRNAN_scaffold3612.g20931.t1"/>
    </source>
</evidence>
<feature type="region of interest" description="Disordered" evidence="1">
    <location>
        <begin position="919"/>
        <end position="942"/>
    </location>
</feature>
<feature type="compositionally biased region" description="Polar residues" evidence="1">
    <location>
        <begin position="994"/>
        <end position="1004"/>
    </location>
</feature>
<dbReference type="Pfam" id="PF26430">
    <property type="entry name" value="ConA_BAM2"/>
    <property type="match status" value="1"/>
</dbReference>
<organism evidence="5 6">
    <name type="scientific">Acrobeloides nanus</name>
    <dbReference type="NCBI Taxonomy" id="290746"/>
    <lineage>
        <taxon>Eukaryota</taxon>
        <taxon>Metazoa</taxon>
        <taxon>Ecdysozoa</taxon>
        <taxon>Nematoda</taxon>
        <taxon>Chromadorea</taxon>
        <taxon>Rhabditida</taxon>
        <taxon>Tylenchina</taxon>
        <taxon>Cephalobomorpha</taxon>
        <taxon>Cephaloboidea</taxon>
        <taxon>Cephalobidae</taxon>
        <taxon>Acrobeloides</taxon>
    </lineage>
</organism>
<feature type="chain" id="PRO_5037663405" evidence="3">
    <location>
        <begin position="21"/>
        <end position="1060"/>
    </location>
</feature>
<evidence type="ECO:0000313" key="5">
    <source>
        <dbReference type="Proteomes" id="UP000887540"/>
    </source>
</evidence>
<evidence type="ECO:0000256" key="3">
    <source>
        <dbReference type="SAM" id="SignalP"/>
    </source>
</evidence>
<dbReference type="InterPro" id="IPR013320">
    <property type="entry name" value="ConA-like_dom_sf"/>
</dbReference>
<evidence type="ECO:0000256" key="2">
    <source>
        <dbReference type="SAM" id="Phobius"/>
    </source>
</evidence>
<dbReference type="InterPro" id="IPR058815">
    <property type="entry name" value="ConA_BAM2-like"/>
</dbReference>
<accession>A0A914DRF9</accession>
<dbReference type="InterPro" id="IPR001791">
    <property type="entry name" value="Laminin_G"/>
</dbReference>
<keyword evidence="3" id="KW-0732">Signal</keyword>
<feature type="region of interest" description="Disordered" evidence="1">
    <location>
        <begin position="955"/>
        <end position="975"/>
    </location>
</feature>